<gene>
    <name evidence="3" type="ORF">HDF09_002075</name>
</gene>
<keyword evidence="1" id="KW-0732">Signal</keyword>
<evidence type="ECO:0000313" key="4">
    <source>
        <dbReference type="Proteomes" id="UP000568106"/>
    </source>
</evidence>
<dbReference type="GO" id="GO:0046872">
    <property type="term" value="F:metal ion binding"/>
    <property type="evidence" value="ECO:0007669"/>
    <property type="project" value="InterPro"/>
</dbReference>
<dbReference type="Pfam" id="PF16656">
    <property type="entry name" value="Pur_ac_phosph_N"/>
    <property type="match status" value="1"/>
</dbReference>
<comment type="caution">
    <text evidence="3">The sequence shown here is derived from an EMBL/GenBank/DDBJ whole genome shotgun (WGS) entry which is preliminary data.</text>
</comment>
<feature type="domain" description="Fibronectin type-III" evidence="2">
    <location>
        <begin position="35"/>
        <end position="135"/>
    </location>
</feature>
<dbReference type="Gene3D" id="2.60.40.380">
    <property type="entry name" value="Purple acid phosphatase-like, N-terminal"/>
    <property type="match status" value="1"/>
</dbReference>
<protein>
    <submittedName>
        <fullName evidence="3">Phosphodiesterase/alkaline phosphatase D-like protein</fullName>
    </submittedName>
</protein>
<dbReference type="InterPro" id="IPR003961">
    <property type="entry name" value="FN3_dom"/>
</dbReference>
<keyword evidence="4" id="KW-1185">Reference proteome</keyword>
<dbReference type="InterPro" id="IPR008963">
    <property type="entry name" value="Purple_acid_Pase-like_N"/>
</dbReference>
<feature type="chain" id="PRO_5030853542" evidence="1">
    <location>
        <begin position="22"/>
        <end position="135"/>
    </location>
</feature>
<dbReference type="AlphaFoldDB" id="A0A7W8IJ58"/>
<accession>A0A7W8IJ58</accession>
<dbReference type="Proteomes" id="UP000568106">
    <property type="component" value="Unassembled WGS sequence"/>
</dbReference>
<dbReference type="GO" id="GO:0003993">
    <property type="term" value="F:acid phosphatase activity"/>
    <property type="evidence" value="ECO:0007669"/>
    <property type="project" value="InterPro"/>
</dbReference>
<name>A0A7W8IJ58_9BACT</name>
<dbReference type="EMBL" id="JACHDY010000002">
    <property type="protein sequence ID" value="MBB5317406.1"/>
    <property type="molecule type" value="Genomic_DNA"/>
</dbReference>
<dbReference type="SUPFAM" id="SSF49363">
    <property type="entry name" value="Purple acid phosphatase, N-terminal domain"/>
    <property type="match status" value="1"/>
</dbReference>
<dbReference type="PROSITE" id="PS50853">
    <property type="entry name" value="FN3"/>
    <property type="match status" value="1"/>
</dbReference>
<sequence length="135" mass="14775">MNLNRALVALTISVLSGSLSAQESPTTPKALQVRIIQGPKIELAMEHLTIINWTTNNPGGSPVHYGIVHYGRDPKSLTETAKSPIRLNPDHASTVFRVRLDNLEPQTTYYYTVDSMEATGKSDGVKSSVNHFTTP</sequence>
<organism evidence="3 4">
    <name type="scientific">Tunturiibacter empetritectus</name>
    <dbReference type="NCBI Taxonomy" id="3069691"/>
    <lineage>
        <taxon>Bacteria</taxon>
        <taxon>Pseudomonadati</taxon>
        <taxon>Acidobacteriota</taxon>
        <taxon>Terriglobia</taxon>
        <taxon>Terriglobales</taxon>
        <taxon>Acidobacteriaceae</taxon>
        <taxon>Tunturiibacter</taxon>
    </lineage>
</organism>
<proteinExistence type="predicted"/>
<evidence type="ECO:0000259" key="2">
    <source>
        <dbReference type="PROSITE" id="PS50853"/>
    </source>
</evidence>
<feature type="signal peptide" evidence="1">
    <location>
        <begin position="1"/>
        <end position="21"/>
    </location>
</feature>
<dbReference type="InterPro" id="IPR015914">
    <property type="entry name" value="PAPs_N"/>
</dbReference>
<evidence type="ECO:0000313" key="3">
    <source>
        <dbReference type="EMBL" id="MBB5317406.1"/>
    </source>
</evidence>
<reference evidence="3" key="1">
    <citation type="submission" date="2020-08" db="EMBL/GenBank/DDBJ databases">
        <title>Genomic Encyclopedia of Type Strains, Phase IV (KMG-V): Genome sequencing to study the core and pangenomes of soil and plant-associated prokaryotes.</title>
        <authorList>
            <person name="Whitman W."/>
        </authorList>
    </citation>
    <scope>NUCLEOTIDE SEQUENCE [LARGE SCALE GENOMIC DNA]</scope>
    <source>
        <strain evidence="3">M8UP27</strain>
    </source>
</reference>
<evidence type="ECO:0000256" key="1">
    <source>
        <dbReference type="SAM" id="SignalP"/>
    </source>
</evidence>